<evidence type="ECO:0000313" key="3">
    <source>
        <dbReference type="Proteomes" id="UP000054314"/>
    </source>
</evidence>
<accession>A0A0A0BVL5</accession>
<organism evidence="2 3">
    <name type="scientific">Cellulomonas bogoriensis 69B4 = DSM 16987</name>
    <dbReference type="NCBI Taxonomy" id="1386082"/>
    <lineage>
        <taxon>Bacteria</taxon>
        <taxon>Bacillati</taxon>
        <taxon>Actinomycetota</taxon>
        <taxon>Actinomycetes</taxon>
        <taxon>Micrococcales</taxon>
        <taxon>Cellulomonadaceae</taxon>
        <taxon>Cellulomonas</taxon>
    </lineage>
</organism>
<sequence length="116" mass="12596">MRREQEIPALVVAPQDRGSQAQVLVRACNPLILELGEHLLAELDAVPQVPGLVICGDEAGRDQGRLGRPSGLPRLLEQRLEHGDGQIEMPQGLVSLGQGKQRLGMVPRRDGRQVQG</sequence>
<name>A0A0A0BVL5_9CELL</name>
<evidence type="ECO:0000256" key="1">
    <source>
        <dbReference type="SAM" id="MobiDB-lite"/>
    </source>
</evidence>
<feature type="compositionally biased region" description="Basic and acidic residues" evidence="1">
    <location>
        <begin position="107"/>
        <end position="116"/>
    </location>
</feature>
<dbReference type="EMBL" id="AXCZ01000109">
    <property type="protein sequence ID" value="KGM11707.1"/>
    <property type="molecule type" value="Genomic_DNA"/>
</dbReference>
<dbReference type="Proteomes" id="UP000054314">
    <property type="component" value="Unassembled WGS sequence"/>
</dbReference>
<reference evidence="2 3" key="1">
    <citation type="submission" date="2013-08" db="EMBL/GenBank/DDBJ databases">
        <title>Genome sequencing of Cellulomonas bogoriensis 69B4.</title>
        <authorList>
            <person name="Chen F."/>
            <person name="Li Y."/>
            <person name="Wang G."/>
        </authorList>
    </citation>
    <scope>NUCLEOTIDE SEQUENCE [LARGE SCALE GENOMIC DNA]</scope>
    <source>
        <strain evidence="2 3">69B4</strain>
    </source>
</reference>
<proteinExistence type="predicted"/>
<keyword evidence="3" id="KW-1185">Reference proteome</keyword>
<feature type="region of interest" description="Disordered" evidence="1">
    <location>
        <begin position="87"/>
        <end position="116"/>
    </location>
</feature>
<dbReference type="AlphaFoldDB" id="A0A0A0BVL5"/>
<gene>
    <name evidence="2" type="ORF">N869_02545</name>
</gene>
<evidence type="ECO:0000313" key="2">
    <source>
        <dbReference type="EMBL" id="KGM11707.1"/>
    </source>
</evidence>
<protein>
    <submittedName>
        <fullName evidence="2">Uncharacterized protein</fullName>
    </submittedName>
</protein>
<comment type="caution">
    <text evidence="2">The sequence shown here is derived from an EMBL/GenBank/DDBJ whole genome shotgun (WGS) entry which is preliminary data.</text>
</comment>